<reference evidence="3 4" key="1">
    <citation type="journal article" date="2016" name="Sci. Rep.">
        <title>The Dendrobium catenatum Lindl. genome sequence provides insights into polysaccharide synthase, floral development and adaptive evolution.</title>
        <authorList>
            <person name="Zhang G.Q."/>
            <person name="Xu Q."/>
            <person name="Bian C."/>
            <person name="Tsai W.C."/>
            <person name="Yeh C.M."/>
            <person name="Liu K.W."/>
            <person name="Yoshida K."/>
            <person name="Zhang L.S."/>
            <person name="Chang S.B."/>
            <person name="Chen F."/>
            <person name="Shi Y."/>
            <person name="Su Y.Y."/>
            <person name="Zhang Y.Q."/>
            <person name="Chen L.J."/>
            <person name="Yin Y."/>
            <person name="Lin M."/>
            <person name="Huang H."/>
            <person name="Deng H."/>
            <person name="Wang Z.W."/>
            <person name="Zhu S.L."/>
            <person name="Zhao X."/>
            <person name="Deng C."/>
            <person name="Niu S.C."/>
            <person name="Huang J."/>
            <person name="Wang M."/>
            <person name="Liu G.H."/>
            <person name="Yang H.J."/>
            <person name="Xiao X.J."/>
            <person name="Hsiao Y.Y."/>
            <person name="Wu W.L."/>
            <person name="Chen Y.Y."/>
            <person name="Mitsuda N."/>
            <person name="Ohme-Takagi M."/>
            <person name="Luo Y.B."/>
            <person name="Van de Peer Y."/>
            <person name="Liu Z.J."/>
        </authorList>
    </citation>
    <scope>NUCLEOTIDE SEQUENCE [LARGE SCALE GENOMIC DNA]</scope>
    <source>
        <tissue evidence="3">The whole plant</tissue>
    </source>
</reference>
<dbReference type="AlphaFoldDB" id="A0A2I0VA67"/>
<dbReference type="Proteomes" id="UP000233837">
    <property type="component" value="Unassembled WGS sequence"/>
</dbReference>
<feature type="signal peptide" evidence="1">
    <location>
        <begin position="1"/>
        <end position="28"/>
    </location>
</feature>
<dbReference type="Gene3D" id="2.90.10.10">
    <property type="entry name" value="Bulb-type lectin domain"/>
    <property type="match status" value="1"/>
</dbReference>
<dbReference type="GO" id="GO:0030246">
    <property type="term" value="F:carbohydrate binding"/>
    <property type="evidence" value="ECO:0007669"/>
    <property type="project" value="UniProtKB-KW"/>
</dbReference>
<evidence type="ECO:0000256" key="1">
    <source>
        <dbReference type="SAM" id="SignalP"/>
    </source>
</evidence>
<dbReference type="PROSITE" id="PS50927">
    <property type="entry name" value="BULB_LECTIN"/>
    <property type="match status" value="1"/>
</dbReference>
<name>A0A2I0VA67_9ASPA</name>
<accession>A0A2I0VA67</accession>
<dbReference type="OrthoDB" id="1918682at2759"/>
<proteinExistence type="predicted"/>
<evidence type="ECO:0000313" key="3">
    <source>
        <dbReference type="EMBL" id="PKU60305.1"/>
    </source>
</evidence>
<evidence type="ECO:0000259" key="2">
    <source>
        <dbReference type="PROSITE" id="PS50927"/>
    </source>
</evidence>
<keyword evidence="1" id="KW-0732">Signal</keyword>
<organism evidence="3 4">
    <name type="scientific">Dendrobium catenatum</name>
    <dbReference type="NCBI Taxonomy" id="906689"/>
    <lineage>
        <taxon>Eukaryota</taxon>
        <taxon>Viridiplantae</taxon>
        <taxon>Streptophyta</taxon>
        <taxon>Embryophyta</taxon>
        <taxon>Tracheophyta</taxon>
        <taxon>Spermatophyta</taxon>
        <taxon>Magnoliopsida</taxon>
        <taxon>Liliopsida</taxon>
        <taxon>Asparagales</taxon>
        <taxon>Orchidaceae</taxon>
        <taxon>Epidendroideae</taxon>
        <taxon>Malaxideae</taxon>
        <taxon>Dendrobiinae</taxon>
        <taxon>Dendrobium</taxon>
    </lineage>
</organism>
<dbReference type="SUPFAM" id="SSF51110">
    <property type="entry name" value="alpha-D-mannose-specific plant lectins"/>
    <property type="match status" value="1"/>
</dbReference>
<feature type="domain" description="Bulb-type lectin" evidence="2">
    <location>
        <begin position="31"/>
        <end position="142"/>
    </location>
</feature>
<dbReference type="GO" id="GO:0051707">
    <property type="term" value="P:response to other organism"/>
    <property type="evidence" value="ECO:0007669"/>
    <property type="project" value="UniProtKB-ARBA"/>
</dbReference>
<dbReference type="EMBL" id="KZ503966">
    <property type="protein sequence ID" value="PKU60305.1"/>
    <property type="molecule type" value="Genomic_DNA"/>
</dbReference>
<dbReference type="InterPro" id="IPR001480">
    <property type="entry name" value="Bulb-type_lectin_dom"/>
</dbReference>
<evidence type="ECO:0000313" key="4">
    <source>
        <dbReference type="Proteomes" id="UP000233837"/>
    </source>
</evidence>
<sequence>MAFFSMIKILLLCVASLSALLLATPVSGQSPSYLLSGNRIDAGRFIKDNLYYFTIQYDCNLVLLYVRNILWSSGTDNKGSGCYVSLESNGNLIIYDNQDQVVWESGTNGAEGRYILILLRSGNSAHVELFGPSIWDTQPAGKVVVATALNGTMGVSRKEQNKARKMGKIMEVMSDE</sequence>
<dbReference type="CDD" id="cd00028">
    <property type="entry name" value="B_lectin"/>
    <property type="match status" value="1"/>
</dbReference>
<keyword evidence="3" id="KW-0430">Lectin</keyword>
<keyword evidence="4" id="KW-1185">Reference proteome</keyword>
<gene>
    <name evidence="3" type="primary">dfa</name>
    <name evidence="3" type="ORF">MA16_Dca026225</name>
</gene>
<feature type="chain" id="PRO_5014191883" evidence="1">
    <location>
        <begin position="29"/>
        <end position="176"/>
    </location>
</feature>
<reference evidence="3 4" key="2">
    <citation type="journal article" date="2017" name="Nature">
        <title>The Apostasia genome and the evolution of orchids.</title>
        <authorList>
            <person name="Zhang G.Q."/>
            <person name="Liu K.W."/>
            <person name="Li Z."/>
            <person name="Lohaus R."/>
            <person name="Hsiao Y.Y."/>
            <person name="Niu S.C."/>
            <person name="Wang J.Y."/>
            <person name="Lin Y.C."/>
            <person name="Xu Q."/>
            <person name="Chen L.J."/>
            <person name="Yoshida K."/>
            <person name="Fujiwara S."/>
            <person name="Wang Z.W."/>
            <person name="Zhang Y.Q."/>
            <person name="Mitsuda N."/>
            <person name="Wang M."/>
            <person name="Liu G.H."/>
            <person name="Pecoraro L."/>
            <person name="Huang H.X."/>
            <person name="Xiao X.J."/>
            <person name="Lin M."/>
            <person name="Wu X.Y."/>
            <person name="Wu W.L."/>
            <person name="Chen Y.Y."/>
            <person name="Chang S.B."/>
            <person name="Sakamoto S."/>
            <person name="Ohme-Takagi M."/>
            <person name="Yagi M."/>
            <person name="Zeng S.J."/>
            <person name="Shen C.Y."/>
            <person name="Yeh C.M."/>
            <person name="Luo Y.B."/>
            <person name="Tsai W.C."/>
            <person name="Van de Peer Y."/>
            <person name="Liu Z.J."/>
        </authorList>
    </citation>
    <scope>NUCLEOTIDE SEQUENCE [LARGE SCALE GENOMIC DNA]</scope>
    <source>
        <tissue evidence="3">The whole plant</tissue>
    </source>
</reference>
<protein>
    <submittedName>
        <fullName evidence="3">Mannose-specific lectin</fullName>
    </submittedName>
</protein>
<dbReference type="SMART" id="SM00108">
    <property type="entry name" value="B_lectin"/>
    <property type="match status" value="1"/>
</dbReference>
<dbReference type="InterPro" id="IPR036426">
    <property type="entry name" value="Bulb-type_lectin_dom_sf"/>
</dbReference>